<evidence type="ECO:0000256" key="2">
    <source>
        <dbReference type="ARBA" id="ARBA00022527"/>
    </source>
</evidence>
<protein>
    <recommendedName>
        <fullName evidence="1">non-specific serine/threonine protein kinase</fullName>
        <ecNumber evidence="1">2.7.11.1</ecNumber>
    </recommendedName>
</protein>
<dbReference type="GO" id="GO:0004674">
    <property type="term" value="F:protein serine/threonine kinase activity"/>
    <property type="evidence" value="ECO:0007669"/>
    <property type="project" value="UniProtKB-KW"/>
</dbReference>
<proteinExistence type="predicted"/>
<dbReference type="InterPro" id="IPR011009">
    <property type="entry name" value="Kinase-like_dom_sf"/>
</dbReference>
<comment type="catalytic activity">
    <reaction evidence="7">
        <text>L-threonyl-[protein] + ATP = O-phospho-L-threonyl-[protein] + ADP + H(+)</text>
        <dbReference type="Rhea" id="RHEA:46608"/>
        <dbReference type="Rhea" id="RHEA-COMP:11060"/>
        <dbReference type="Rhea" id="RHEA-COMP:11605"/>
        <dbReference type="ChEBI" id="CHEBI:15378"/>
        <dbReference type="ChEBI" id="CHEBI:30013"/>
        <dbReference type="ChEBI" id="CHEBI:30616"/>
        <dbReference type="ChEBI" id="CHEBI:61977"/>
        <dbReference type="ChEBI" id="CHEBI:456216"/>
        <dbReference type="EC" id="2.7.11.1"/>
    </reaction>
</comment>
<feature type="region of interest" description="Disordered" evidence="9">
    <location>
        <begin position="1"/>
        <end position="20"/>
    </location>
</feature>
<feature type="domain" description="Protein kinase" evidence="10">
    <location>
        <begin position="47"/>
        <end position="449"/>
    </location>
</feature>
<keyword evidence="6" id="KW-0067">ATP-binding</keyword>
<evidence type="ECO:0000256" key="4">
    <source>
        <dbReference type="ARBA" id="ARBA00022741"/>
    </source>
</evidence>
<organism evidence="11 12">
    <name type="scientific">Pythium oligandrum</name>
    <name type="common">Mycoparasitic fungus</name>
    <dbReference type="NCBI Taxonomy" id="41045"/>
    <lineage>
        <taxon>Eukaryota</taxon>
        <taxon>Sar</taxon>
        <taxon>Stramenopiles</taxon>
        <taxon>Oomycota</taxon>
        <taxon>Peronosporomycetes</taxon>
        <taxon>Pythiales</taxon>
        <taxon>Pythiaceae</taxon>
        <taxon>Pythium</taxon>
    </lineage>
</organism>
<keyword evidence="3" id="KW-0808">Transferase</keyword>
<evidence type="ECO:0000256" key="5">
    <source>
        <dbReference type="ARBA" id="ARBA00022777"/>
    </source>
</evidence>
<dbReference type="PROSITE" id="PS50011">
    <property type="entry name" value="PROTEIN_KINASE_DOM"/>
    <property type="match status" value="1"/>
</dbReference>
<accession>A0A8K1C427</accession>
<keyword evidence="5" id="KW-0418">Kinase</keyword>
<dbReference type="EC" id="2.7.11.1" evidence="1"/>
<dbReference type="InterPro" id="IPR000719">
    <property type="entry name" value="Prot_kinase_dom"/>
</dbReference>
<keyword evidence="12" id="KW-1185">Reference proteome</keyword>
<dbReference type="GO" id="GO:0005524">
    <property type="term" value="F:ATP binding"/>
    <property type="evidence" value="ECO:0007669"/>
    <property type="project" value="UniProtKB-KW"/>
</dbReference>
<dbReference type="PANTHER" id="PTHR24343">
    <property type="entry name" value="SERINE/THREONINE KINASE"/>
    <property type="match status" value="1"/>
</dbReference>
<reference evidence="11" key="1">
    <citation type="submission" date="2019-03" db="EMBL/GenBank/DDBJ databases">
        <title>Long read genome sequence of the mycoparasitic Pythium oligandrum ATCC 38472 isolated from sugarbeet rhizosphere.</title>
        <authorList>
            <person name="Gaulin E."/>
        </authorList>
    </citation>
    <scope>NUCLEOTIDE SEQUENCE</scope>
    <source>
        <strain evidence="11">ATCC 38472_TT</strain>
    </source>
</reference>
<evidence type="ECO:0000256" key="9">
    <source>
        <dbReference type="SAM" id="MobiDB-lite"/>
    </source>
</evidence>
<evidence type="ECO:0000256" key="3">
    <source>
        <dbReference type="ARBA" id="ARBA00022679"/>
    </source>
</evidence>
<dbReference type="OrthoDB" id="4062651at2759"/>
<keyword evidence="4" id="KW-0547">Nucleotide-binding</keyword>
<dbReference type="Gene3D" id="1.10.510.10">
    <property type="entry name" value="Transferase(Phosphotransferase) domain 1"/>
    <property type="match status" value="1"/>
</dbReference>
<evidence type="ECO:0000259" key="10">
    <source>
        <dbReference type="PROSITE" id="PS50011"/>
    </source>
</evidence>
<comment type="catalytic activity">
    <reaction evidence="8">
        <text>L-seryl-[protein] + ATP = O-phospho-L-seryl-[protein] + ADP + H(+)</text>
        <dbReference type="Rhea" id="RHEA:17989"/>
        <dbReference type="Rhea" id="RHEA-COMP:9863"/>
        <dbReference type="Rhea" id="RHEA-COMP:11604"/>
        <dbReference type="ChEBI" id="CHEBI:15378"/>
        <dbReference type="ChEBI" id="CHEBI:29999"/>
        <dbReference type="ChEBI" id="CHEBI:30616"/>
        <dbReference type="ChEBI" id="CHEBI:83421"/>
        <dbReference type="ChEBI" id="CHEBI:456216"/>
        <dbReference type="EC" id="2.7.11.1"/>
    </reaction>
</comment>
<dbReference type="Pfam" id="PF00069">
    <property type="entry name" value="Pkinase"/>
    <property type="match status" value="1"/>
</dbReference>
<dbReference type="SUPFAM" id="SSF56112">
    <property type="entry name" value="Protein kinase-like (PK-like)"/>
    <property type="match status" value="1"/>
</dbReference>
<dbReference type="EMBL" id="SPLM01000146">
    <property type="protein sequence ID" value="TMW56058.1"/>
    <property type="molecule type" value="Genomic_DNA"/>
</dbReference>
<evidence type="ECO:0000313" key="12">
    <source>
        <dbReference type="Proteomes" id="UP000794436"/>
    </source>
</evidence>
<dbReference type="Proteomes" id="UP000794436">
    <property type="component" value="Unassembled WGS sequence"/>
</dbReference>
<gene>
    <name evidence="11" type="ORF">Poli38472_008706</name>
</gene>
<dbReference type="SMART" id="SM00220">
    <property type="entry name" value="S_TKc"/>
    <property type="match status" value="1"/>
</dbReference>
<sequence length="472" mass="54570">MADTTDVEMVDTQPETEDKRRSRVVRGVRFVKETFQERQGQNVYEAFRHHMQLGENKFRQFEMVRPLHYYAARCGEEEETKSDEPEQYQIVAAFFDPMKHVPSNEPVRLCRTGIVKFAYHFTMTENKKTGKTKTVDHAVAFKIMDRDQLTQQQEDTQRERRVMSALRAEGFRKKRLNPLTEPDERKPTERLYEHFPQWRFFEDAHNEYMVTDYASNGNLLMYAKRRIESYCFDIAHLISTYMILDGFPSLKALTKLWRDEALFIFTGIVRAVVYMHRKGVCHLDLDVQNVVIDSLGNPILVDFGSSEVAGEDGIVACDRPILCKYYYCPPEVREHNRNITQSAGVDGRAADVYALGVIFYWLLFVKAAEGDIYDPVRCDSNWLLNVIHHVGRVVDTHDEEACAICRSVIPVATEDLQILQALLTKNPRDRISAEKLLGIVEERGSQPLGSSFKQSQVVFEQLRVAMQTSSKE</sequence>
<keyword evidence="2" id="KW-0723">Serine/threonine-protein kinase</keyword>
<evidence type="ECO:0000313" key="11">
    <source>
        <dbReference type="EMBL" id="TMW56058.1"/>
    </source>
</evidence>
<name>A0A8K1C427_PYTOL</name>
<evidence type="ECO:0000256" key="7">
    <source>
        <dbReference type="ARBA" id="ARBA00047899"/>
    </source>
</evidence>
<dbReference type="PANTHER" id="PTHR24343:SF547">
    <property type="entry name" value="PROTEIN KINASE DOMAIN-CONTAINING PROTEIN"/>
    <property type="match status" value="1"/>
</dbReference>
<dbReference type="CDD" id="cd00180">
    <property type="entry name" value="PKc"/>
    <property type="match status" value="1"/>
</dbReference>
<comment type="caution">
    <text evidence="11">The sequence shown here is derived from an EMBL/GenBank/DDBJ whole genome shotgun (WGS) entry which is preliminary data.</text>
</comment>
<dbReference type="AlphaFoldDB" id="A0A8K1C427"/>
<evidence type="ECO:0000256" key="8">
    <source>
        <dbReference type="ARBA" id="ARBA00048679"/>
    </source>
</evidence>
<evidence type="ECO:0000256" key="6">
    <source>
        <dbReference type="ARBA" id="ARBA00022840"/>
    </source>
</evidence>
<evidence type="ECO:0000256" key="1">
    <source>
        <dbReference type="ARBA" id="ARBA00012513"/>
    </source>
</evidence>